<dbReference type="GO" id="GO:0052655">
    <property type="term" value="F:L-valine-2-oxoglutarate transaminase activity"/>
    <property type="evidence" value="ECO:0007669"/>
    <property type="project" value="RHEA"/>
</dbReference>
<dbReference type="InterPro" id="IPR001544">
    <property type="entry name" value="Aminotrans_IV"/>
</dbReference>
<comment type="catalytic activity">
    <reaction evidence="11">
        <text>L-valine + 2-oxoglutarate = 3-methyl-2-oxobutanoate + L-glutamate</text>
        <dbReference type="Rhea" id="RHEA:24813"/>
        <dbReference type="ChEBI" id="CHEBI:11851"/>
        <dbReference type="ChEBI" id="CHEBI:16810"/>
        <dbReference type="ChEBI" id="CHEBI:29985"/>
        <dbReference type="ChEBI" id="CHEBI:57762"/>
        <dbReference type="EC" id="2.6.1.42"/>
    </reaction>
</comment>
<evidence type="ECO:0000256" key="8">
    <source>
        <dbReference type="ARBA" id="ARBA00014472"/>
    </source>
</evidence>
<sequence length="287" mass="31456">MTSRITYVNGRYVPSREAVVSVEDRGNQFADAVYEACQIKDGAIIDLRRHLDRLDRSLAELRIATPMSRAAMTHVLREVARRNKVENGYVYWQISRGAAPRDHAFPAGVRPTFTATAKSLDVAAAALRYEKGVPIITLPDNRWERVDIKTVGLLPNALAKQAAREAGAFEAVFVDAEGYVTEGSSANVWLVDGEGRLVTRPADRGILRGITRSVLMEVAAAEDVAVVERRFTVTEMKTAREVFLTSAGAILCPVVSIDGETVANGVPGSIAARLRRRFHDIAERTPI</sequence>
<comment type="caution">
    <text evidence="14">The sequence shown here is derived from an EMBL/GenBank/DDBJ whole genome shotgun (WGS) entry which is preliminary data.</text>
</comment>
<dbReference type="AlphaFoldDB" id="A0A1I4UAP9"/>
<dbReference type="InterPro" id="IPR043132">
    <property type="entry name" value="BCAT-like_C"/>
</dbReference>
<comment type="catalytic activity">
    <reaction evidence="13">
        <text>L-leucine + 2-oxoglutarate = 4-methyl-2-oxopentanoate + L-glutamate</text>
        <dbReference type="Rhea" id="RHEA:18321"/>
        <dbReference type="ChEBI" id="CHEBI:16810"/>
        <dbReference type="ChEBI" id="CHEBI:17865"/>
        <dbReference type="ChEBI" id="CHEBI:29985"/>
        <dbReference type="ChEBI" id="CHEBI:57427"/>
        <dbReference type="EC" id="2.6.1.42"/>
    </reaction>
</comment>
<comment type="similarity">
    <text evidence="6">Belongs to the class-IV pyridoxal-phosphate-dependent aminotransferase family.</text>
</comment>
<comment type="cofactor">
    <cofactor evidence="1">
        <name>pyridoxal 5'-phosphate</name>
        <dbReference type="ChEBI" id="CHEBI:597326"/>
    </cofactor>
</comment>
<gene>
    <name evidence="14" type="ORF">CXZ10_00770</name>
</gene>
<dbReference type="EMBL" id="PJNW01000001">
    <property type="protein sequence ID" value="PKR91279.1"/>
    <property type="molecule type" value="Genomic_DNA"/>
</dbReference>
<evidence type="ECO:0000256" key="5">
    <source>
        <dbReference type="ARBA" id="ARBA00005072"/>
    </source>
</evidence>
<accession>A0A1I4UAP9</accession>
<name>A0A1I4UAP9_9HYPH</name>
<proteinExistence type="inferred from homology"/>
<dbReference type="OrthoDB" id="9805628at2"/>
<dbReference type="InterPro" id="IPR050571">
    <property type="entry name" value="Class-IV_PLP-Dep_Aminotrnsfr"/>
</dbReference>
<dbReference type="Pfam" id="PF01063">
    <property type="entry name" value="Aminotran_4"/>
    <property type="match status" value="1"/>
</dbReference>
<evidence type="ECO:0000256" key="7">
    <source>
        <dbReference type="ARBA" id="ARBA00013053"/>
    </source>
</evidence>
<dbReference type="Proteomes" id="UP000233491">
    <property type="component" value="Unassembled WGS sequence"/>
</dbReference>
<evidence type="ECO:0000256" key="12">
    <source>
        <dbReference type="ARBA" id="ARBA00048798"/>
    </source>
</evidence>
<dbReference type="Gene3D" id="3.20.10.10">
    <property type="entry name" value="D-amino Acid Aminotransferase, subunit A, domain 2"/>
    <property type="match status" value="1"/>
</dbReference>
<dbReference type="CDD" id="cd01558">
    <property type="entry name" value="D-AAT_like"/>
    <property type="match status" value="1"/>
</dbReference>
<reference evidence="14 15" key="1">
    <citation type="submission" date="2017-12" db="EMBL/GenBank/DDBJ databases">
        <title>Anaerobic carbon monoxide metabolism by Pleomorphomonas carboxyditropha sp. nov., a new mesophilic hydrogenogenic carboxidotroph.</title>
        <authorList>
            <person name="Esquivel-Elizondo S."/>
            <person name="Krajmalnik-Brown R."/>
        </authorList>
    </citation>
    <scope>NUCLEOTIDE SEQUENCE [LARGE SCALE GENOMIC DNA]</scope>
    <source>
        <strain evidence="14 15">R5-392</strain>
    </source>
</reference>
<evidence type="ECO:0000313" key="14">
    <source>
        <dbReference type="EMBL" id="PKR91279.1"/>
    </source>
</evidence>
<evidence type="ECO:0000256" key="1">
    <source>
        <dbReference type="ARBA" id="ARBA00001933"/>
    </source>
</evidence>
<comment type="catalytic activity">
    <reaction evidence="12">
        <text>L-isoleucine + 2-oxoglutarate = (S)-3-methyl-2-oxopentanoate + L-glutamate</text>
        <dbReference type="Rhea" id="RHEA:24801"/>
        <dbReference type="ChEBI" id="CHEBI:16810"/>
        <dbReference type="ChEBI" id="CHEBI:29985"/>
        <dbReference type="ChEBI" id="CHEBI:35146"/>
        <dbReference type="ChEBI" id="CHEBI:58045"/>
        <dbReference type="EC" id="2.6.1.42"/>
    </reaction>
</comment>
<comment type="function">
    <text evidence="2">Acts on leucine, isoleucine and valine.</text>
</comment>
<evidence type="ECO:0000256" key="6">
    <source>
        <dbReference type="ARBA" id="ARBA00009320"/>
    </source>
</evidence>
<keyword evidence="15" id="KW-1185">Reference proteome</keyword>
<dbReference type="GO" id="GO:0052654">
    <property type="term" value="F:L-leucine-2-oxoglutarate transaminase activity"/>
    <property type="evidence" value="ECO:0007669"/>
    <property type="project" value="RHEA"/>
</dbReference>
<organism evidence="14 15">
    <name type="scientific">Pleomorphomonas diazotrophica</name>
    <dbReference type="NCBI Taxonomy" id="1166257"/>
    <lineage>
        <taxon>Bacteria</taxon>
        <taxon>Pseudomonadati</taxon>
        <taxon>Pseudomonadota</taxon>
        <taxon>Alphaproteobacteria</taxon>
        <taxon>Hyphomicrobiales</taxon>
        <taxon>Pleomorphomonadaceae</taxon>
        <taxon>Pleomorphomonas</taxon>
    </lineage>
</organism>
<comment type="pathway">
    <text evidence="5">Amino-acid biosynthesis; L-leucine biosynthesis; L-leucine from 3-methyl-2-oxobutanoate: step 4/4.</text>
</comment>
<dbReference type="NCBIfam" id="NF005209">
    <property type="entry name" value="PRK06680.1"/>
    <property type="match status" value="1"/>
</dbReference>
<dbReference type="SUPFAM" id="SSF56752">
    <property type="entry name" value="D-aminoacid aminotransferase-like PLP-dependent enzymes"/>
    <property type="match status" value="1"/>
</dbReference>
<dbReference type="InterPro" id="IPR036038">
    <property type="entry name" value="Aminotransferase-like"/>
</dbReference>
<evidence type="ECO:0000256" key="9">
    <source>
        <dbReference type="ARBA" id="ARBA00022898"/>
    </source>
</evidence>
<comment type="pathway">
    <text evidence="3">Amino-acid biosynthesis; L-isoleucine biosynthesis; L-isoleucine from 2-oxobutanoate: step 4/4.</text>
</comment>
<dbReference type="PANTHER" id="PTHR42743">
    <property type="entry name" value="AMINO-ACID AMINOTRANSFERASE"/>
    <property type="match status" value="1"/>
</dbReference>
<evidence type="ECO:0000313" key="15">
    <source>
        <dbReference type="Proteomes" id="UP000233491"/>
    </source>
</evidence>
<evidence type="ECO:0000256" key="13">
    <source>
        <dbReference type="ARBA" id="ARBA00049229"/>
    </source>
</evidence>
<dbReference type="PANTHER" id="PTHR42743:SF11">
    <property type="entry name" value="AMINODEOXYCHORISMATE LYASE"/>
    <property type="match status" value="1"/>
</dbReference>
<dbReference type="Gene3D" id="3.30.470.10">
    <property type="match status" value="1"/>
</dbReference>
<evidence type="ECO:0000256" key="4">
    <source>
        <dbReference type="ARBA" id="ARBA00004931"/>
    </source>
</evidence>
<dbReference type="GO" id="GO:0005829">
    <property type="term" value="C:cytosol"/>
    <property type="evidence" value="ECO:0007669"/>
    <property type="project" value="TreeGrafter"/>
</dbReference>
<dbReference type="GO" id="GO:0008652">
    <property type="term" value="P:amino acid biosynthetic process"/>
    <property type="evidence" value="ECO:0007669"/>
    <property type="project" value="UniProtKB-ARBA"/>
</dbReference>
<keyword evidence="14" id="KW-0032">Aminotransferase</keyword>
<keyword evidence="9" id="KW-0663">Pyridoxal phosphate</keyword>
<keyword evidence="14" id="KW-0808">Transferase</keyword>
<keyword evidence="10" id="KW-0100">Branched-chain amino acid biosynthesis</keyword>
<dbReference type="GO" id="GO:0009082">
    <property type="term" value="P:branched-chain amino acid biosynthetic process"/>
    <property type="evidence" value="ECO:0007669"/>
    <property type="project" value="UniProtKB-KW"/>
</dbReference>
<evidence type="ECO:0000256" key="11">
    <source>
        <dbReference type="ARBA" id="ARBA00048212"/>
    </source>
</evidence>
<evidence type="ECO:0000256" key="10">
    <source>
        <dbReference type="ARBA" id="ARBA00023304"/>
    </source>
</evidence>
<dbReference type="FunFam" id="3.20.10.10:FF:000002">
    <property type="entry name" value="D-alanine aminotransferase"/>
    <property type="match status" value="1"/>
</dbReference>
<evidence type="ECO:0000256" key="3">
    <source>
        <dbReference type="ARBA" id="ARBA00004824"/>
    </source>
</evidence>
<protein>
    <recommendedName>
        <fullName evidence="8">Probable branched-chain-amino-acid aminotransferase</fullName>
        <ecNumber evidence="7">2.6.1.42</ecNumber>
    </recommendedName>
</protein>
<dbReference type="EC" id="2.6.1.42" evidence="7"/>
<dbReference type="RefSeq" id="WP_101287044.1">
    <property type="nucleotide sequence ID" value="NZ_FOUQ01000007.1"/>
</dbReference>
<comment type="pathway">
    <text evidence="4">Amino-acid biosynthesis; L-valine biosynthesis; L-valine from pyruvate: step 4/4.</text>
</comment>
<evidence type="ECO:0000256" key="2">
    <source>
        <dbReference type="ARBA" id="ARBA00003109"/>
    </source>
</evidence>
<dbReference type="InterPro" id="IPR043131">
    <property type="entry name" value="BCAT-like_N"/>
</dbReference>
<dbReference type="GO" id="GO:0052656">
    <property type="term" value="F:L-isoleucine-2-oxoglutarate transaminase activity"/>
    <property type="evidence" value="ECO:0007669"/>
    <property type="project" value="RHEA"/>
</dbReference>
<keyword evidence="10" id="KW-0028">Amino-acid biosynthesis</keyword>